<evidence type="ECO:0000256" key="1">
    <source>
        <dbReference type="ARBA" id="ARBA00004370"/>
    </source>
</evidence>
<dbReference type="InterPro" id="IPR028082">
    <property type="entry name" value="Peripla_BP_I"/>
</dbReference>
<dbReference type="GO" id="GO:0016020">
    <property type="term" value="C:membrane"/>
    <property type="evidence" value="ECO:0007669"/>
    <property type="project" value="UniProtKB-SubCell"/>
</dbReference>
<dbReference type="SUPFAM" id="SSF53822">
    <property type="entry name" value="Periplasmic binding protein-like I"/>
    <property type="match status" value="1"/>
</dbReference>
<dbReference type="Pfam" id="PF01094">
    <property type="entry name" value="ANF_receptor"/>
    <property type="match status" value="1"/>
</dbReference>
<dbReference type="InterPro" id="IPR001828">
    <property type="entry name" value="ANF_lig-bd_rcpt"/>
</dbReference>
<name>A0A0M3J024_ANISI</name>
<evidence type="ECO:0000313" key="8">
    <source>
        <dbReference type="WBParaSite" id="ASIM_0000085901-mRNA-1"/>
    </source>
</evidence>
<reference evidence="8" key="1">
    <citation type="submission" date="2017-02" db="UniProtKB">
        <authorList>
            <consortium name="WormBaseParasite"/>
        </authorList>
    </citation>
    <scope>IDENTIFICATION</scope>
</reference>
<proteinExistence type="predicted"/>
<protein>
    <submittedName>
        <fullName evidence="8">ANF_receptor domain-containing protein</fullName>
    </submittedName>
</protein>
<gene>
    <name evidence="6" type="ORF">ASIM_LOCUS757</name>
</gene>
<evidence type="ECO:0000313" key="7">
    <source>
        <dbReference type="Proteomes" id="UP000267096"/>
    </source>
</evidence>
<organism evidence="8">
    <name type="scientific">Anisakis simplex</name>
    <name type="common">Herring worm</name>
    <dbReference type="NCBI Taxonomy" id="6269"/>
    <lineage>
        <taxon>Eukaryota</taxon>
        <taxon>Metazoa</taxon>
        <taxon>Ecdysozoa</taxon>
        <taxon>Nematoda</taxon>
        <taxon>Chromadorea</taxon>
        <taxon>Rhabditida</taxon>
        <taxon>Spirurina</taxon>
        <taxon>Ascaridomorpha</taxon>
        <taxon>Ascaridoidea</taxon>
        <taxon>Anisakidae</taxon>
        <taxon>Anisakis</taxon>
        <taxon>Anisakis simplex complex</taxon>
    </lineage>
</organism>
<feature type="domain" description="Receptor ligand binding region" evidence="5">
    <location>
        <begin position="108"/>
        <end position="189"/>
    </location>
</feature>
<dbReference type="Proteomes" id="UP000267096">
    <property type="component" value="Unassembled WGS sequence"/>
</dbReference>
<evidence type="ECO:0000256" key="2">
    <source>
        <dbReference type="ARBA" id="ARBA00022692"/>
    </source>
</evidence>
<evidence type="ECO:0000256" key="3">
    <source>
        <dbReference type="ARBA" id="ARBA00022989"/>
    </source>
</evidence>
<evidence type="ECO:0000256" key="4">
    <source>
        <dbReference type="ARBA" id="ARBA00023136"/>
    </source>
</evidence>
<keyword evidence="4" id="KW-0472">Membrane</keyword>
<dbReference type="AlphaFoldDB" id="A0A0M3J024"/>
<evidence type="ECO:0000313" key="6">
    <source>
        <dbReference type="EMBL" id="VDK18053.1"/>
    </source>
</evidence>
<evidence type="ECO:0000259" key="5">
    <source>
        <dbReference type="Pfam" id="PF01094"/>
    </source>
</evidence>
<reference evidence="6 7" key="2">
    <citation type="submission" date="2018-11" db="EMBL/GenBank/DDBJ databases">
        <authorList>
            <consortium name="Pathogen Informatics"/>
        </authorList>
    </citation>
    <scope>NUCLEOTIDE SEQUENCE [LARGE SCALE GENOMIC DNA]</scope>
</reference>
<keyword evidence="2" id="KW-0812">Transmembrane</keyword>
<dbReference type="Gene3D" id="3.40.50.2300">
    <property type="match status" value="1"/>
</dbReference>
<keyword evidence="7" id="KW-1185">Reference proteome</keyword>
<dbReference type="OrthoDB" id="5984008at2759"/>
<dbReference type="WBParaSite" id="ASIM_0000085901-mRNA-1">
    <property type="protein sequence ID" value="ASIM_0000085901-mRNA-1"/>
    <property type="gene ID" value="ASIM_0000085901"/>
</dbReference>
<keyword evidence="3" id="KW-1133">Transmembrane helix</keyword>
<dbReference type="EMBL" id="UYRR01000609">
    <property type="protein sequence ID" value="VDK18053.1"/>
    <property type="molecule type" value="Genomic_DNA"/>
</dbReference>
<comment type="subcellular location">
    <subcellularLocation>
        <location evidence="1">Membrane</location>
    </subcellularLocation>
</comment>
<sequence>MTNTRGICETDDYHPNIRSIKLANSESILQEIHASPEVKFQQLFDNLNEKEEQSLTNRVELDVQYVDAGQYDGNPNTLYITRDIVCGQLLNRSVAVILLHYVRHMPISISSTAAYALGFYRVPTIGVGIQNGEFSTKSVYPTFLRTSPPYSNEARVFLHLLRELQYREVVVVHVNGDVNAMQFIKVFEEDRPNFKIHVRFTDLFPP</sequence>
<accession>A0A0M3J024</accession>